<evidence type="ECO:0000313" key="2">
    <source>
        <dbReference type="EMBL" id="MBC3806153.1"/>
    </source>
</evidence>
<feature type="domain" description="DUF4214" evidence="1">
    <location>
        <begin position="209"/>
        <end position="266"/>
    </location>
</feature>
<gene>
    <name evidence="2" type="ORF">H8K52_02190</name>
</gene>
<sequence length="569" mass="60948">MSNRKAQLARTEPFLFMLMRSLITVKFLRFAFTKWLKIEKGVDMSKVFKLRQSALLCSIVAASLVACGGESATQIPGAQLQSAPPAAPPAAPAESVSFSGIRNAYTITRTATGFAVKETTGMGATVNVSATASLKFSDVIVNLAIGDKAKTISDANLQTLIELYIAFFNRVPDADGMVYWIGEVKNGMTVDALATSFYNAGLANPAVTGYTASMTDADFVKIIYKNVLGRTGNTAPPDEDVNYWAGELSSGRATKGDLVVKMLNSARTFVGHPTWGWVPQLLDNKVNVGLFFAIEQGLNYLTPKESIEKTMAIVAKITSSNIADAKIAINMLDLLFKSGAPYTPNGNGSGTGSSRDCYNKNLIKQGVTYSTEYSSKVTTLGTTTLYVVNYKPNGTVNFKGINAQELLTDTVVISGIATGLAGKIKSYMNVYDDESLYYGSNVTVTLPGFGDYSVIGTMTPPRRTPFSMAVNATDTQTYTFKQEASGLPFPMLIPDVTQTDKLTFLGIESVTVPAGTFSACKFKNESTSSGVASTSYTWQIADASYRGLTAKIEAQDVITVATKLSIQGQ</sequence>
<dbReference type="RefSeq" id="WP_186921006.1">
    <property type="nucleotide sequence ID" value="NZ_JACOFW010000002.1"/>
</dbReference>
<comment type="caution">
    <text evidence="2">The sequence shown here is derived from an EMBL/GenBank/DDBJ whole genome shotgun (WGS) entry which is preliminary data.</text>
</comment>
<proteinExistence type="predicted"/>
<dbReference type="Proteomes" id="UP000648257">
    <property type="component" value="Unassembled WGS sequence"/>
</dbReference>
<evidence type="ECO:0000313" key="3">
    <source>
        <dbReference type="Proteomes" id="UP000648257"/>
    </source>
</evidence>
<reference evidence="2 3" key="1">
    <citation type="submission" date="2020-08" db="EMBL/GenBank/DDBJ databases">
        <title>Novel species isolated from subtropical streams in China.</title>
        <authorList>
            <person name="Lu H."/>
        </authorList>
    </citation>
    <scope>NUCLEOTIDE SEQUENCE [LARGE SCALE GENOMIC DNA]</scope>
    <source>
        <strain evidence="2 3">KACC 16656</strain>
    </source>
</reference>
<keyword evidence="3" id="KW-1185">Reference proteome</keyword>
<dbReference type="InterPro" id="IPR025282">
    <property type="entry name" value="DUF4214"/>
</dbReference>
<evidence type="ECO:0000259" key="1">
    <source>
        <dbReference type="Pfam" id="PF13946"/>
    </source>
</evidence>
<organism evidence="2 3">
    <name type="scientific">Undibacterium seohonense</name>
    <dbReference type="NCBI Taxonomy" id="1344950"/>
    <lineage>
        <taxon>Bacteria</taxon>
        <taxon>Pseudomonadati</taxon>
        <taxon>Pseudomonadota</taxon>
        <taxon>Betaproteobacteria</taxon>
        <taxon>Burkholderiales</taxon>
        <taxon>Oxalobacteraceae</taxon>
        <taxon>Undibacterium</taxon>
    </lineage>
</organism>
<dbReference type="EMBL" id="JACOFW010000002">
    <property type="protein sequence ID" value="MBC3806153.1"/>
    <property type="molecule type" value="Genomic_DNA"/>
</dbReference>
<dbReference type="Pfam" id="PF13946">
    <property type="entry name" value="DUF4214"/>
    <property type="match status" value="1"/>
</dbReference>
<dbReference type="Gene3D" id="2.40.360.20">
    <property type="match status" value="1"/>
</dbReference>
<protein>
    <submittedName>
        <fullName evidence="2">DUF4214 domain-containing protein</fullName>
    </submittedName>
</protein>
<accession>A0ABR6X0H5</accession>
<name>A0ABR6X0H5_9BURK</name>